<feature type="domain" description="HTH araC/xylS-type" evidence="4">
    <location>
        <begin position="170"/>
        <end position="271"/>
    </location>
</feature>
<dbReference type="PANTHER" id="PTHR46796:SF6">
    <property type="entry name" value="ARAC SUBFAMILY"/>
    <property type="match status" value="1"/>
</dbReference>
<dbReference type="InterPro" id="IPR050204">
    <property type="entry name" value="AraC_XylS_family_regulators"/>
</dbReference>
<evidence type="ECO:0000313" key="6">
    <source>
        <dbReference type="Proteomes" id="UP000431269"/>
    </source>
</evidence>
<dbReference type="InterPro" id="IPR009057">
    <property type="entry name" value="Homeodomain-like_sf"/>
</dbReference>
<dbReference type="PROSITE" id="PS01124">
    <property type="entry name" value="HTH_ARAC_FAMILY_2"/>
    <property type="match status" value="1"/>
</dbReference>
<dbReference type="KEGG" id="tsv:DSM104635_03108"/>
<keyword evidence="6" id="KW-1185">Reference proteome</keyword>
<keyword evidence="1" id="KW-0805">Transcription regulation</keyword>
<sequence>MAEMFYAQVAETSVLRYHGETSRISRGVNELAAATPDNLAILAYDESVDLVEGGQRLSLRPGDLYLYHPSRPVEVIGDDCLGLSAFCVATGLIESAHAEMWSPSGAVLHRERATTRLLRAVLLPLLDLARDLPETTFLSTLRHAAQVAALEVGGRTHERGREAKRSLRLHRAQALIEVRHRDPAFGPGVAARELGCSVRLIHQIFEAADRSFGAHLLEARLRTAWKLLASPDNDQRAITQIAYDSGFNDLSTFHRAFRRMFGVSPRDVRSGLI</sequence>
<protein>
    <submittedName>
        <fullName evidence="5">Transcriptional activator NphR</fullName>
    </submittedName>
</protein>
<dbReference type="Proteomes" id="UP000431269">
    <property type="component" value="Chromosome"/>
</dbReference>
<dbReference type="GO" id="GO:0003700">
    <property type="term" value="F:DNA-binding transcription factor activity"/>
    <property type="evidence" value="ECO:0007669"/>
    <property type="project" value="InterPro"/>
</dbReference>
<evidence type="ECO:0000256" key="1">
    <source>
        <dbReference type="ARBA" id="ARBA00023015"/>
    </source>
</evidence>
<reference evidence="6" key="1">
    <citation type="submission" date="2019-12" db="EMBL/GenBank/DDBJ databases">
        <title>Complete genome of Terracaulis silvestris 0127_4.</title>
        <authorList>
            <person name="Vieira S."/>
            <person name="Riedel T."/>
            <person name="Sproer C."/>
            <person name="Pascual J."/>
            <person name="Boedeker C."/>
            <person name="Overmann J."/>
        </authorList>
    </citation>
    <scope>NUCLEOTIDE SEQUENCE [LARGE SCALE GENOMIC DNA]</scope>
    <source>
        <strain evidence="6">0127_4</strain>
    </source>
</reference>
<evidence type="ECO:0000256" key="3">
    <source>
        <dbReference type="ARBA" id="ARBA00023163"/>
    </source>
</evidence>
<evidence type="ECO:0000256" key="2">
    <source>
        <dbReference type="ARBA" id="ARBA00023125"/>
    </source>
</evidence>
<dbReference type="RefSeq" id="WP_323368329.1">
    <property type="nucleotide sequence ID" value="NZ_CP047045.1"/>
</dbReference>
<accession>A0A6I6MLZ3</accession>
<evidence type="ECO:0000259" key="4">
    <source>
        <dbReference type="PROSITE" id="PS01124"/>
    </source>
</evidence>
<dbReference type="PANTHER" id="PTHR46796">
    <property type="entry name" value="HTH-TYPE TRANSCRIPTIONAL ACTIVATOR RHAS-RELATED"/>
    <property type="match status" value="1"/>
</dbReference>
<dbReference type="PRINTS" id="PR00032">
    <property type="entry name" value="HTHARAC"/>
</dbReference>
<dbReference type="SUPFAM" id="SSF46689">
    <property type="entry name" value="Homeodomain-like"/>
    <property type="match status" value="1"/>
</dbReference>
<dbReference type="Pfam" id="PF12833">
    <property type="entry name" value="HTH_18"/>
    <property type="match status" value="1"/>
</dbReference>
<keyword evidence="3" id="KW-0804">Transcription</keyword>
<dbReference type="GO" id="GO:0043565">
    <property type="term" value="F:sequence-specific DNA binding"/>
    <property type="evidence" value="ECO:0007669"/>
    <property type="project" value="InterPro"/>
</dbReference>
<name>A0A6I6MLZ3_9CAUL</name>
<evidence type="ECO:0000313" key="5">
    <source>
        <dbReference type="EMBL" id="QGZ96250.1"/>
    </source>
</evidence>
<gene>
    <name evidence="5" type="primary">nphR</name>
    <name evidence="5" type="ORF">DSM104635_03108</name>
</gene>
<organism evidence="5 6">
    <name type="scientific">Terricaulis silvestris</name>
    <dbReference type="NCBI Taxonomy" id="2686094"/>
    <lineage>
        <taxon>Bacteria</taxon>
        <taxon>Pseudomonadati</taxon>
        <taxon>Pseudomonadota</taxon>
        <taxon>Alphaproteobacteria</taxon>
        <taxon>Caulobacterales</taxon>
        <taxon>Caulobacteraceae</taxon>
        <taxon>Terricaulis</taxon>
    </lineage>
</organism>
<dbReference type="SMART" id="SM00342">
    <property type="entry name" value="HTH_ARAC"/>
    <property type="match status" value="1"/>
</dbReference>
<dbReference type="EMBL" id="CP047045">
    <property type="protein sequence ID" value="QGZ96250.1"/>
    <property type="molecule type" value="Genomic_DNA"/>
</dbReference>
<dbReference type="InterPro" id="IPR018060">
    <property type="entry name" value="HTH_AraC"/>
</dbReference>
<dbReference type="InterPro" id="IPR020449">
    <property type="entry name" value="Tscrpt_reg_AraC-type_HTH"/>
</dbReference>
<dbReference type="Gene3D" id="1.10.10.60">
    <property type="entry name" value="Homeodomain-like"/>
    <property type="match status" value="1"/>
</dbReference>
<keyword evidence="2" id="KW-0238">DNA-binding</keyword>
<dbReference type="AlphaFoldDB" id="A0A6I6MLZ3"/>
<proteinExistence type="predicted"/>